<keyword evidence="8" id="KW-1185">Reference proteome</keyword>
<keyword evidence="3 5" id="KW-1133">Transmembrane helix</keyword>
<keyword evidence="4 5" id="KW-0472">Membrane</keyword>
<reference evidence="6 8" key="1">
    <citation type="submission" date="2017-12" db="EMBL/GenBank/DDBJ databases">
        <title>Complete genome sequence of Herbivorax saccincola GGR1, a novel Cellulosome-producing hydrolytic bacterium in a thermophilic biogas plant, established by Illumina and Nanopore MinION sequencing.</title>
        <authorList>
            <person name="Pechtl A."/>
            <person name="Ruckert C."/>
            <person name="Koeck D.E."/>
            <person name="Maus I."/>
            <person name="Winkler A."/>
            <person name="Kalinowski J."/>
            <person name="Puhler A."/>
            <person name="Schwarz W.W."/>
            <person name="Zverlov V.V."/>
            <person name="Schluter A."/>
            <person name="Liebl W."/>
        </authorList>
    </citation>
    <scope>NUCLEOTIDE SEQUENCE [LARGE SCALE GENOMIC DNA]</scope>
    <source>
        <strain evidence="6">GGR1</strain>
        <strain evidence="8">SR1</strain>
    </source>
</reference>
<dbReference type="NCBIfam" id="TIGR03500">
    <property type="entry name" value="FliO_TIGR"/>
    <property type="match status" value="1"/>
</dbReference>
<dbReference type="GO" id="GO:0005886">
    <property type="term" value="C:plasma membrane"/>
    <property type="evidence" value="ECO:0007669"/>
    <property type="project" value="UniProtKB-SubCell"/>
</dbReference>
<dbReference type="AlphaFoldDB" id="A0A2K9E2J7"/>
<evidence type="ECO:0000313" key="8">
    <source>
        <dbReference type="Proteomes" id="UP000233534"/>
    </source>
</evidence>
<dbReference type="Proteomes" id="UP000233534">
    <property type="component" value="Chromosome"/>
</dbReference>
<dbReference type="OrthoDB" id="1739452at2"/>
<keyword evidence="2 5" id="KW-0812">Transmembrane</keyword>
<feature type="transmembrane region" description="Helical" evidence="5">
    <location>
        <begin position="6"/>
        <end position="29"/>
    </location>
</feature>
<evidence type="ECO:0000256" key="1">
    <source>
        <dbReference type="ARBA" id="ARBA00022475"/>
    </source>
</evidence>
<reference evidence="7 9" key="2">
    <citation type="journal article" date="2018" name="Syst. Appl. Microbiol.">
        <title>Characterization and high-quality draft genome sequence of Herbivorax saccincola A7, an anaerobic, alkaliphilic, thermophilic, cellulolytic, and xylanolytic bacterium.</title>
        <authorList>
            <person name="Aikawa S."/>
            <person name="Baramee S."/>
            <person name="Sermsathanaswadi J."/>
            <person name="Thianheng P."/>
            <person name="Tachaapaikoon C."/>
            <person name="Shikata A."/>
            <person name="Waeonukul R."/>
            <person name="Pason P."/>
            <person name="Ratanakhanokchai K."/>
            <person name="Kosugi A."/>
        </authorList>
    </citation>
    <scope>NUCLEOTIDE SEQUENCE [LARGE SCALE GENOMIC DNA]</scope>
    <source>
        <strain evidence="7 9">A7</strain>
    </source>
</reference>
<evidence type="ECO:0000256" key="2">
    <source>
        <dbReference type="ARBA" id="ARBA00022692"/>
    </source>
</evidence>
<keyword evidence="1 5" id="KW-1003">Cell membrane</keyword>
<evidence type="ECO:0000313" key="7">
    <source>
        <dbReference type="EMBL" id="PQQ67855.1"/>
    </source>
</evidence>
<dbReference type="EMBL" id="CP025197">
    <property type="protein sequence ID" value="AUG57962.1"/>
    <property type="molecule type" value="Genomic_DNA"/>
</dbReference>
<dbReference type="GO" id="GO:0009425">
    <property type="term" value="C:bacterial-type flagellum basal body"/>
    <property type="evidence" value="ECO:0007669"/>
    <property type="project" value="UniProtKB-SubCell"/>
</dbReference>
<dbReference type="Proteomes" id="UP000239720">
    <property type="component" value="Unassembled WGS sequence"/>
</dbReference>
<name>A0A2K9E2J7_9FIRM</name>
<dbReference type="InterPro" id="IPR022781">
    <property type="entry name" value="Flagellar_biosynth_FliO"/>
</dbReference>
<accession>A0A2K9E2J7</accession>
<dbReference type="KEGG" id="hsc:HVS_10335"/>
<evidence type="ECO:0000313" key="6">
    <source>
        <dbReference type="EMBL" id="AUG57962.1"/>
    </source>
</evidence>
<dbReference type="GO" id="GO:0044781">
    <property type="term" value="P:bacterial-type flagellum organization"/>
    <property type="evidence" value="ECO:0007669"/>
    <property type="project" value="UniProtKB-UniRule"/>
</dbReference>
<sequence length="174" mass="19811">MESLVSGIAFVLVFGSVLFLAYIVTKYIGKKTSRIMKGKHITVIETVSLGFDNKLHLVKVADEFILISCSGKNVQMLKTIDINEEKEDIKKDNSNIVNFKDFFQKCLGNFKVKDGNEYNKNSHKNISKGNFENFNGEKIKRNLKKLKEFNLDLQSEKKTEDGDGYTNENKAELS</sequence>
<keyword evidence="6" id="KW-0282">Flagellum</keyword>
<protein>
    <recommendedName>
        <fullName evidence="5">Flagellar protein</fullName>
    </recommendedName>
</protein>
<proteinExistence type="inferred from homology"/>
<keyword evidence="6" id="KW-0966">Cell projection</keyword>
<comment type="subcellular location">
    <subcellularLocation>
        <location evidence="5">Cell membrane</location>
    </subcellularLocation>
    <subcellularLocation>
        <location evidence="5">Bacterial flagellum basal body</location>
    </subcellularLocation>
</comment>
<organism evidence="6 8">
    <name type="scientific">Acetivibrio saccincola</name>
    <dbReference type="NCBI Taxonomy" id="1677857"/>
    <lineage>
        <taxon>Bacteria</taxon>
        <taxon>Bacillati</taxon>
        <taxon>Bacillota</taxon>
        <taxon>Clostridia</taxon>
        <taxon>Eubacteriales</taxon>
        <taxon>Oscillospiraceae</taxon>
        <taxon>Acetivibrio</taxon>
    </lineage>
</organism>
<comment type="similarity">
    <text evidence="5">Belongs to the FliO/MopB family.</text>
</comment>
<keyword evidence="6" id="KW-0969">Cilium</keyword>
<evidence type="ECO:0000256" key="5">
    <source>
        <dbReference type="RuleBase" id="RU362064"/>
    </source>
</evidence>
<dbReference type="EMBL" id="NEMB01000003">
    <property type="protein sequence ID" value="PQQ67855.1"/>
    <property type="molecule type" value="Genomic_DNA"/>
</dbReference>
<dbReference type="RefSeq" id="WP_101301945.1">
    <property type="nucleotide sequence ID" value="NZ_CP025197.1"/>
</dbReference>
<evidence type="ECO:0000256" key="3">
    <source>
        <dbReference type="ARBA" id="ARBA00022989"/>
    </source>
</evidence>
<evidence type="ECO:0000313" key="9">
    <source>
        <dbReference type="Proteomes" id="UP000239720"/>
    </source>
</evidence>
<keyword evidence="5" id="KW-0975">Bacterial flagellum</keyword>
<dbReference type="Pfam" id="PF04347">
    <property type="entry name" value="FliO"/>
    <property type="match status" value="1"/>
</dbReference>
<evidence type="ECO:0000256" key="4">
    <source>
        <dbReference type="ARBA" id="ARBA00023136"/>
    </source>
</evidence>
<gene>
    <name evidence="7" type="ORF">B9R14_14565</name>
    <name evidence="6" type="ORF">HVS_10335</name>
</gene>